<feature type="region of interest" description="Disordered" evidence="6">
    <location>
        <begin position="227"/>
        <end position="307"/>
    </location>
</feature>
<sequence length="510" mass="56240">MNIVLFVLALGLTSVIGQGKNPHGQLDLHDDFERRLFPKLMNVGKKWYKFKCTSENQVVPSPTSLSEYLICKYRKSGKLLPVKMNCGYDKVFDEPSSMCQTLLGGGKVNCALMKSKCDRNRQGLYPHPNATKTNMYLQCNPHSMYIMKCMKGGFFFDPALKKCVHRHLPTIVIRNDFPGNVPIIECEQPGIIVKAHNLPDRCYYNCLLATDKYELIIACSNITSTTSNTKPTKTTAGTGTTPTGGTGTTKPGETTTAGGTGTTKPGETTTAGTKITPTGGTATTKTGHTTASGGIDMTDPRSGEDTTTTATTVDLDFQCTKEGNFRIGYTCTKFVSCRAYFGTFVAALRTCNTCTKFNGNTAKCDFPDNVSECAEDDGKEGRECTAVGLYNVPHFCNKFYNCTTNAATGKIDLKVQQCPPNTKFSAEDQKCTASSDCLPYKPNCVDGYEFIVDQYKCDKAYFCKKSKIDRTINCPRGYIYETHMVHNKDLRCVLQEKSSVCSDIPFRRRR</sequence>
<dbReference type="SMART" id="SM00494">
    <property type="entry name" value="ChtBD2"/>
    <property type="match status" value="4"/>
</dbReference>
<accession>A0ABM1LZP1</accession>
<evidence type="ECO:0000256" key="5">
    <source>
        <dbReference type="ARBA" id="ARBA00023180"/>
    </source>
</evidence>
<dbReference type="GeneID" id="108556282"/>
<feature type="domain" description="Chitin-binding type-2" evidence="8">
    <location>
        <begin position="316"/>
        <end position="375"/>
    </location>
</feature>
<feature type="compositionally biased region" description="Low complexity" evidence="6">
    <location>
        <begin position="227"/>
        <end position="241"/>
    </location>
</feature>
<evidence type="ECO:0000256" key="6">
    <source>
        <dbReference type="SAM" id="MobiDB-lite"/>
    </source>
</evidence>
<keyword evidence="1" id="KW-0147">Chitin-binding</keyword>
<dbReference type="Gene3D" id="2.170.140.10">
    <property type="entry name" value="Chitin binding domain"/>
    <property type="match status" value="2"/>
</dbReference>
<dbReference type="RefSeq" id="XP_017767791.1">
    <property type="nucleotide sequence ID" value="XM_017912302.1"/>
</dbReference>
<protein>
    <submittedName>
        <fullName evidence="10">Uncharacterized protein LOC108556282</fullName>
    </submittedName>
</protein>
<evidence type="ECO:0000313" key="9">
    <source>
        <dbReference type="Proteomes" id="UP000695000"/>
    </source>
</evidence>
<evidence type="ECO:0000256" key="4">
    <source>
        <dbReference type="ARBA" id="ARBA00023157"/>
    </source>
</evidence>
<keyword evidence="5" id="KW-0325">Glycoprotein</keyword>
<dbReference type="PANTHER" id="PTHR23301:SF0">
    <property type="entry name" value="CHITIN-BINDING TYPE-2 DOMAIN-CONTAINING PROTEIN-RELATED"/>
    <property type="match status" value="1"/>
</dbReference>
<evidence type="ECO:0000259" key="8">
    <source>
        <dbReference type="PROSITE" id="PS50940"/>
    </source>
</evidence>
<feature type="domain" description="Chitin-binding type-2" evidence="8">
    <location>
        <begin position="441"/>
        <end position="503"/>
    </location>
</feature>
<dbReference type="SUPFAM" id="SSF57625">
    <property type="entry name" value="Invertebrate chitin-binding proteins"/>
    <property type="match status" value="3"/>
</dbReference>
<evidence type="ECO:0000256" key="1">
    <source>
        <dbReference type="ARBA" id="ARBA00022669"/>
    </source>
</evidence>
<dbReference type="PANTHER" id="PTHR23301">
    <property type="entry name" value="CHITIN BINDING PERITROPHIN-A"/>
    <property type="match status" value="1"/>
</dbReference>
<dbReference type="PROSITE" id="PS50940">
    <property type="entry name" value="CHIT_BIND_II"/>
    <property type="match status" value="3"/>
</dbReference>
<feature type="signal peptide" evidence="7">
    <location>
        <begin position="1"/>
        <end position="17"/>
    </location>
</feature>
<organism evidence="9 10">
    <name type="scientific">Nicrophorus vespilloides</name>
    <name type="common">Boreal carrion beetle</name>
    <dbReference type="NCBI Taxonomy" id="110193"/>
    <lineage>
        <taxon>Eukaryota</taxon>
        <taxon>Metazoa</taxon>
        <taxon>Ecdysozoa</taxon>
        <taxon>Arthropoda</taxon>
        <taxon>Hexapoda</taxon>
        <taxon>Insecta</taxon>
        <taxon>Pterygota</taxon>
        <taxon>Neoptera</taxon>
        <taxon>Endopterygota</taxon>
        <taxon>Coleoptera</taxon>
        <taxon>Polyphaga</taxon>
        <taxon>Staphyliniformia</taxon>
        <taxon>Silphidae</taxon>
        <taxon>Nicrophorinae</taxon>
        <taxon>Nicrophorus</taxon>
    </lineage>
</organism>
<evidence type="ECO:0000256" key="7">
    <source>
        <dbReference type="SAM" id="SignalP"/>
    </source>
</evidence>
<name>A0ABM1LZP1_NICVS</name>
<evidence type="ECO:0000313" key="10">
    <source>
        <dbReference type="RefSeq" id="XP_017767791.1"/>
    </source>
</evidence>
<keyword evidence="9" id="KW-1185">Reference proteome</keyword>
<evidence type="ECO:0000256" key="2">
    <source>
        <dbReference type="ARBA" id="ARBA00022729"/>
    </source>
</evidence>
<keyword evidence="2 7" id="KW-0732">Signal</keyword>
<proteinExistence type="predicted"/>
<keyword evidence="3" id="KW-0677">Repeat</keyword>
<feature type="compositionally biased region" description="Low complexity" evidence="6">
    <location>
        <begin position="248"/>
        <end position="294"/>
    </location>
</feature>
<dbReference type="InterPro" id="IPR002557">
    <property type="entry name" value="Chitin-bd_dom"/>
</dbReference>
<gene>
    <name evidence="10" type="primary">LOC108556282</name>
</gene>
<dbReference type="InterPro" id="IPR051940">
    <property type="entry name" value="Chitin_bind-dev_reg"/>
</dbReference>
<feature type="domain" description="Chitin-binding type-2" evidence="8">
    <location>
        <begin position="381"/>
        <end position="439"/>
    </location>
</feature>
<feature type="chain" id="PRO_5045194499" evidence="7">
    <location>
        <begin position="18"/>
        <end position="510"/>
    </location>
</feature>
<dbReference type="InterPro" id="IPR036508">
    <property type="entry name" value="Chitin-bd_dom_sf"/>
</dbReference>
<evidence type="ECO:0000256" key="3">
    <source>
        <dbReference type="ARBA" id="ARBA00022737"/>
    </source>
</evidence>
<keyword evidence="4" id="KW-1015">Disulfide bond</keyword>
<dbReference type="Pfam" id="PF01607">
    <property type="entry name" value="CBM_14"/>
    <property type="match status" value="2"/>
</dbReference>
<reference evidence="10" key="1">
    <citation type="submission" date="2025-08" db="UniProtKB">
        <authorList>
            <consortium name="RefSeq"/>
        </authorList>
    </citation>
    <scope>IDENTIFICATION</scope>
    <source>
        <tissue evidence="10">Whole Larva</tissue>
    </source>
</reference>
<dbReference type="Proteomes" id="UP000695000">
    <property type="component" value="Unplaced"/>
</dbReference>